<dbReference type="GO" id="GO:0000981">
    <property type="term" value="F:DNA-binding transcription factor activity, RNA polymerase II-specific"/>
    <property type="evidence" value="ECO:0007669"/>
    <property type="project" value="TreeGrafter"/>
</dbReference>
<keyword evidence="3 5" id="KW-0371">Homeobox</keyword>
<dbReference type="Pfam" id="PF00046">
    <property type="entry name" value="Homeodomain"/>
    <property type="match status" value="1"/>
</dbReference>
<evidence type="ECO:0000313" key="6">
    <source>
        <dbReference type="Proteomes" id="UP000319801"/>
    </source>
</evidence>
<feature type="domain" description="Homeobox" evidence="4">
    <location>
        <begin position="54"/>
        <end position="100"/>
    </location>
</feature>
<dbReference type="AlphaFoldDB" id="A0A556U0C2"/>
<evidence type="ECO:0000259" key="4">
    <source>
        <dbReference type="Pfam" id="PF00046"/>
    </source>
</evidence>
<dbReference type="InterPro" id="IPR001356">
    <property type="entry name" value="HD"/>
</dbReference>
<keyword evidence="3 5" id="KW-0238">DNA-binding</keyword>
<dbReference type="InterPro" id="IPR009057">
    <property type="entry name" value="Homeodomain-like_sf"/>
</dbReference>
<dbReference type="PANTHER" id="PTHR45946">
    <property type="entry name" value="HOMEOBOX PROTEIN ROUGH-RELATED"/>
    <property type="match status" value="1"/>
</dbReference>
<keyword evidence="3" id="KW-0539">Nucleus</keyword>
<proteinExistence type="predicted"/>
<dbReference type="PANTHER" id="PTHR45946:SF4">
    <property type="entry name" value="HOMEOBOX PROTEIN ROUGH-RELATED"/>
    <property type="match status" value="1"/>
</dbReference>
<name>A0A556U0C2_BAGYA</name>
<dbReference type="Proteomes" id="UP000319801">
    <property type="component" value="Unassembled WGS sequence"/>
</dbReference>
<dbReference type="EMBL" id="VCAZ01000034">
    <property type="protein sequence ID" value="TSL61209.1"/>
    <property type="molecule type" value="Genomic_DNA"/>
</dbReference>
<comment type="caution">
    <text evidence="5">The sequence shown here is derived from an EMBL/GenBank/DDBJ whole genome shotgun (WGS) entry which is preliminary data.</text>
</comment>
<dbReference type="OrthoDB" id="6159439at2759"/>
<keyword evidence="2" id="KW-0217">Developmental protein</keyword>
<keyword evidence="6" id="KW-1185">Reference proteome</keyword>
<reference evidence="5 6" key="1">
    <citation type="journal article" date="2019" name="Genome Biol. Evol.">
        <title>Whole-Genome Sequencing of the Giant Devil Catfish, Bagarius yarrelli.</title>
        <authorList>
            <person name="Jiang W."/>
            <person name="Lv Y."/>
            <person name="Cheng L."/>
            <person name="Yang K."/>
            <person name="Chao B."/>
            <person name="Wang X."/>
            <person name="Li Y."/>
            <person name="Pan X."/>
            <person name="You X."/>
            <person name="Zhang Y."/>
            <person name="Yang J."/>
            <person name="Li J."/>
            <person name="Zhang X."/>
            <person name="Liu S."/>
            <person name="Sun C."/>
            <person name="Yang J."/>
            <person name="Shi Q."/>
        </authorList>
    </citation>
    <scope>NUCLEOTIDE SEQUENCE [LARGE SCALE GENOMIC DNA]</scope>
    <source>
        <strain evidence="5">JWS20170419001</strain>
        <tissue evidence="5">Muscle</tissue>
    </source>
</reference>
<evidence type="ECO:0000256" key="3">
    <source>
        <dbReference type="RuleBase" id="RU000682"/>
    </source>
</evidence>
<evidence type="ECO:0000313" key="5">
    <source>
        <dbReference type="EMBL" id="TSL61209.1"/>
    </source>
</evidence>
<dbReference type="InterPro" id="IPR046327">
    <property type="entry name" value="HXA1/B1/D1"/>
</dbReference>
<dbReference type="GO" id="GO:0000978">
    <property type="term" value="F:RNA polymerase II cis-regulatory region sequence-specific DNA binding"/>
    <property type="evidence" value="ECO:0007669"/>
    <property type="project" value="TreeGrafter"/>
</dbReference>
<dbReference type="Gene3D" id="1.10.10.60">
    <property type="entry name" value="Homeodomain-like"/>
    <property type="match status" value="1"/>
</dbReference>
<dbReference type="GO" id="GO:0005634">
    <property type="term" value="C:nucleus"/>
    <property type="evidence" value="ECO:0007669"/>
    <property type="project" value="UniProtKB-SubCell"/>
</dbReference>
<organism evidence="5 6">
    <name type="scientific">Bagarius yarrelli</name>
    <name type="common">Goonch</name>
    <name type="synonym">Bagrus yarrelli</name>
    <dbReference type="NCBI Taxonomy" id="175774"/>
    <lineage>
        <taxon>Eukaryota</taxon>
        <taxon>Metazoa</taxon>
        <taxon>Chordata</taxon>
        <taxon>Craniata</taxon>
        <taxon>Vertebrata</taxon>
        <taxon>Euteleostomi</taxon>
        <taxon>Actinopterygii</taxon>
        <taxon>Neopterygii</taxon>
        <taxon>Teleostei</taxon>
        <taxon>Ostariophysi</taxon>
        <taxon>Siluriformes</taxon>
        <taxon>Sisoridae</taxon>
        <taxon>Sisorinae</taxon>
        <taxon>Bagarius</taxon>
    </lineage>
</organism>
<accession>A0A556U0C2</accession>
<dbReference type="CDD" id="cd00086">
    <property type="entry name" value="homeodomain"/>
    <property type="match status" value="1"/>
</dbReference>
<evidence type="ECO:0000256" key="1">
    <source>
        <dbReference type="ARBA" id="ARBA00004123"/>
    </source>
</evidence>
<evidence type="ECO:0000256" key="2">
    <source>
        <dbReference type="ARBA" id="ARBA00022473"/>
    </source>
</evidence>
<gene>
    <name evidence="5" type="ORF">Baya_6480</name>
</gene>
<protein>
    <submittedName>
        <fullName evidence="5">Homeobox protein Hox-C1a</fullName>
    </submittedName>
</protein>
<dbReference type="SUPFAM" id="SSF46689">
    <property type="entry name" value="Homeodomain-like"/>
    <property type="match status" value="1"/>
</dbReference>
<sequence length="111" mass="12926">MTKAIWIDLCCFLFSGHSGIKSHPTRAQNFLQSIKVNGGQNESEDSLHPVSPSTCFSTKQFIELEKEKEFHYNRYLMRSRRVEIVSALQKVWFQNRRMKETELGRAHPGPK</sequence>
<comment type="subcellular location">
    <subcellularLocation>
        <location evidence="1 3">Nucleus</location>
    </subcellularLocation>
</comment>